<dbReference type="Proteomes" id="UP000807342">
    <property type="component" value="Unassembled WGS sequence"/>
</dbReference>
<keyword evidence="3" id="KW-1185">Reference proteome</keyword>
<name>A0A9P6CBI1_9AGAR</name>
<evidence type="ECO:0000256" key="1">
    <source>
        <dbReference type="SAM" id="Phobius"/>
    </source>
</evidence>
<feature type="transmembrane region" description="Helical" evidence="1">
    <location>
        <begin position="52"/>
        <end position="77"/>
    </location>
</feature>
<dbReference type="EMBL" id="MU151051">
    <property type="protein sequence ID" value="KAF9455093.1"/>
    <property type="molecule type" value="Genomic_DNA"/>
</dbReference>
<proteinExistence type="predicted"/>
<comment type="caution">
    <text evidence="2">The sequence shown here is derived from an EMBL/GenBank/DDBJ whole genome shotgun (WGS) entry which is preliminary data.</text>
</comment>
<accession>A0A9P6CBI1</accession>
<sequence length="78" mass="8631">MKVLQHLPWTFIDVLGKSANHFSGIPRSPYTALEVFSFDPIYPYPFILSSQIYVSPLLAGSVFCIPGFLLLGPLVCLS</sequence>
<reference evidence="2" key="1">
    <citation type="submission" date="2020-11" db="EMBL/GenBank/DDBJ databases">
        <authorList>
            <consortium name="DOE Joint Genome Institute"/>
            <person name="Ahrendt S."/>
            <person name="Riley R."/>
            <person name="Andreopoulos W."/>
            <person name="Labutti K."/>
            <person name="Pangilinan J."/>
            <person name="Ruiz-Duenas F.J."/>
            <person name="Barrasa J.M."/>
            <person name="Sanchez-Garcia M."/>
            <person name="Camarero S."/>
            <person name="Miyauchi S."/>
            <person name="Serrano A."/>
            <person name="Linde D."/>
            <person name="Babiker R."/>
            <person name="Drula E."/>
            <person name="Ayuso-Fernandez I."/>
            <person name="Pacheco R."/>
            <person name="Padilla G."/>
            <person name="Ferreira P."/>
            <person name="Barriuso J."/>
            <person name="Kellner H."/>
            <person name="Castanera R."/>
            <person name="Alfaro M."/>
            <person name="Ramirez L."/>
            <person name="Pisabarro A.G."/>
            <person name="Kuo A."/>
            <person name="Tritt A."/>
            <person name="Lipzen A."/>
            <person name="He G."/>
            <person name="Yan M."/>
            <person name="Ng V."/>
            <person name="Cullen D."/>
            <person name="Martin F."/>
            <person name="Rosso M.-N."/>
            <person name="Henrissat B."/>
            <person name="Hibbett D."/>
            <person name="Martinez A.T."/>
            <person name="Grigoriev I.V."/>
        </authorList>
    </citation>
    <scope>NUCLEOTIDE SEQUENCE</scope>
    <source>
        <strain evidence="2">MF-IS2</strain>
    </source>
</reference>
<keyword evidence="1" id="KW-1133">Transmembrane helix</keyword>
<keyword evidence="1" id="KW-0812">Transmembrane</keyword>
<protein>
    <submittedName>
        <fullName evidence="2">Uncharacterized protein</fullName>
    </submittedName>
</protein>
<gene>
    <name evidence="2" type="ORF">P691DRAFT_16343</name>
</gene>
<keyword evidence="1" id="KW-0472">Membrane</keyword>
<dbReference type="AlphaFoldDB" id="A0A9P6CBI1"/>
<organism evidence="2 3">
    <name type="scientific">Macrolepiota fuliginosa MF-IS2</name>
    <dbReference type="NCBI Taxonomy" id="1400762"/>
    <lineage>
        <taxon>Eukaryota</taxon>
        <taxon>Fungi</taxon>
        <taxon>Dikarya</taxon>
        <taxon>Basidiomycota</taxon>
        <taxon>Agaricomycotina</taxon>
        <taxon>Agaricomycetes</taxon>
        <taxon>Agaricomycetidae</taxon>
        <taxon>Agaricales</taxon>
        <taxon>Agaricineae</taxon>
        <taxon>Agaricaceae</taxon>
        <taxon>Macrolepiota</taxon>
    </lineage>
</organism>
<evidence type="ECO:0000313" key="2">
    <source>
        <dbReference type="EMBL" id="KAF9455093.1"/>
    </source>
</evidence>
<evidence type="ECO:0000313" key="3">
    <source>
        <dbReference type="Proteomes" id="UP000807342"/>
    </source>
</evidence>